<proteinExistence type="predicted"/>
<feature type="domain" description="NB-ARC" evidence="2">
    <location>
        <begin position="146"/>
        <end position="298"/>
    </location>
</feature>
<name>A0ABD3K5A2_EUCGL</name>
<sequence length="311" mass="35494">MDFNKMIGVVNNFFSLVRKVSDLSRVEAKTVALEKNVETLSARKADIILELEQEEGRPGKKRKREVDLWMQRAVSLEDQVHKVGRKVEERCCLSRLLLAHQVRGLATEVDKLHEKGRFDNGLTLEAKPARGYELQPGELVGQASQTKRNEMWDRLMKEEVLRVGVWGQAGAGKTFLAKHIHDQIVRACPRFDGACLVNVSQEGTVGTIQTDIAKYLKLDLTGESAVYWGAKLREALQGRRLLLILDDVRNSYSLEEVGIALERDRCKLIVTSQSREVCAQMNCHELVHVPHWSEEERWLGYEAVDDYAWER</sequence>
<dbReference type="InterPro" id="IPR027417">
    <property type="entry name" value="P-loop_NTPase"/>
</dbReference>
<evidence type="ECO:0000259" key="2">
    <source>
        <dbReference type="Pfam" id="PF00931"/>
    </source>
</evidence>
<protein>
    <recommendedName>
        <fullName evidence="2">NB-ARC domain-containing protein</fullName>
    </recommendedName>
</protein>
<gene>
    <name evidence="3" type="ORF">ACJRO7_023148</name>
</gene>
<keyword evidence="4" id="KW-1185">Reference proteome</keyword>
<dbReference type="Proteomes" id="UP001634007">
    <property type="component" value="Unassembled WGS sequence"/>
</dbReference>
<dbReference type="PRINTS" id="PR00364">
    <property type="entry name" value="DISEASERSIST"/>
</dbReference>
<keyword evidence="1" id="KW-0611">Plant defense</keyword>
<dbReference type="SUPFAM" id="SSF52540">
    <property type="entry name" value="P-loop containing nucleoside triphosphate hydrolases"/>
    <property type="match status" value="1"/>
</dbReference>
<evidence type="ECO:0000256" key="1">
    <source>
        <dbReference type="ARBA" id="ARBA00022821"/>
    </source>
</evidence>
<dbReference type="Gene3D" id="3.40.50.300">
    <property type="entry name" value="P-loop containing nucleotide triphosphate hydrolases"/>
    <property type="match status" value="1"/>
</dbReference>
<dbReference type="PANTHER" id="PTHR33463">
    <property type="entry name" value="NB-ARC DOMAIN-CONTAINING PROTEIN-RELATED"/>
    <property type="match status" value="1"/>
</dbReference>
<evidence type="ECO:0000313" key="4">
    <source>
        <dbReference type="Proteomes" id="UP001634007"/>
    </source>
</evidence>
<dbReference type="InterPro" id="IPR002182">
    <property type="entry name" value="NB-ARC"/>
</dbReference>
<dbReference type="Pfam" id="PF00931">
    <property type="entry name" value="NB-ARC"/>
    <property type="match status" value="1"/>
</dbReference>
<dbReference type="EMBL" id="JBJKBG010000006">
    <property type="protein sequence ID" value="KAL3733734.1"/>
    <property type="molecule type" value="Genomic_DNA"/>
</dbReference>
<organism evidence="3 4">
    <name type="scientific">Eucalyptus globulus</name>
    <name type="common">Tasmanian blue gum</name>
    <dbReference type="NCBI Taxonomy" id="34317"/>
    <lineage>
        <taxon>Eukaryota</taxon>
        <taxon>Viridiplantae</taxon>
        <taxon>Streptophyta</taxon>
        <taxon>Embryophyta</taxon>
        <taxon>Tracheophyta</taxon>
        <taxon>Spermatophyta</taxon>
        <taxon>Magnoliopsida</taxon>
        <taxon>eudicotyledons</taxon>
        <taxon>Gunneridae</taxon>
        <taxon>Pentapetalae</taxon>
        <taxon>rosids</taxon>
        <taxon>malvids</taxon>
        <taxon>Myrtales</taxon>
        <taxon>Myrtaceae</taxon>
        <taxon>Myrtoideae</taxon>
        <taxon>Eucalypteae</taxon>
        <taxon>Eucalyptus</taxon>
    </lineage>
</organism>
<reference evidence="3 4" key="1">
    <citation type="submission" date="2024-11" db="EMBL/GenBank/DDBJ databases">
        <title>Chromosome-level genome assembly of Eucalyptus globulus Labill. provides insights into its genome evolution.</title>
        <authorList>
            <person name="Li X."/>
        </authorList>
    </citation>
    <scope>NUCLEOTIDE SEQUENCE [LARGE SCALE GENOMIC DNA]</scope>
    <source>
        <strain evidence="3">CL2024</strain>
        <tissue evidence="3">Fresh tender leaves</tissue>
    </source>
</reference>
<dbReference type="PANTHER" id="PTHR33463:SF187">
    <property type="entry name" value="AND NB-ARC DOMAIN DISEASE RESISTANCE PROTEIN, PUTATIVE-RELATED"/>
    <property type="match status" value="1"/>
</dbReference>
<dbReference type="InterPro" id="IPR050905">
    <property type="entry name" value="Plant_NBS-LRR"/>
</dbReference>
<evidence type="ECO:0000313" key="3">
    <source>
        <dbReference type="EMBL" id="KAL3733734.1"/>
    </source>
</evidence>
<comment type="caution">
    <text evidence="3">The sequence shown here is derived from an EMBL/GenBank/DDBJ whole genome shotgun (WGS) entry which is preliminary data.</text>
</comment>
<accession>A0ABD3K5A2</accession>
<dbReference type="AlphaFoldDB" id="A0ABD3K5A2"/>